<name>A0A7K4NQK2_9ARCH</name>
<evidence type="ECO:0000313" key="19">
    <source>
        <dbReference type="Proteomes" id="UP000526196"/>
    </source>
</evidence>
<evidence type="ECO:0000256" key="7">
    <source>
        <dbReference type="ARBA" id="ARBA00022839"/>
    </source>
</evidence>
<dbReference type="SUPFAM" id="SSF52980">
    <property type="entry name" value="Restriction endonuclease-like"/>
    <property type="match status" value="1"/>
</dbReference>
<dbReference type="Gene3D" id="1.10.486.10">
    <property type="entry name" value="PCRA, domain 4"/>
    <property type="match status" value="1"/>
</dbReference>
<comment type="similarity">
    <text evidence="1">Belongs to the helicase family. UvrD subfamily.</text>
</comment>
<dbReference type="InterPro" id="IPR027417">
    <property type="entry name" value="P-loop_NTPase"/>
</dbReference>
<dbReference type="Pfam" id="PF00580">
    <property type="entry name" value="UvrD-helicase"/>
    <property type="match status" value="1"/>
</dbReference>
<dbReference type="AlphaFoldDB" id="A0A7K4NQK2"/>
<evidence type="ECO:0000256" key="15">
    <source>
        <dbReference type="PROSITE-ProRule" id="PRU00560"/>
    </source>
</evidence>
<keyword evidence="6 15" id="KW-0347">Helicase</keyword>
<comment type="caution">
    <text evidence="18">The sequence shown here is derived from an EMBL/GenBank/DDBJ whole genome shotgun (WGS) entry which is preliminary data.</text>
</comment>
<evidence type="ECO:0000256" key="1">
    <source>
        <dbReference type="ARBA" id="ARBA00009922"/>
    </source>
</evidence>
<dbReference type="CDD" id="cd17932">
    <property type="entry name" value="DEXQc_UvrD"/>
    <property type="match status" value="1"/>
</dbReference>
<dbReference type="GO" id="GO:0003677">
    <property type="term" value="F:DNA binding"/>
    <property type="evidence" value="ECO:0007669"/>
    <property type="project" value="UniProtKB-KW"/>
</dbReference>
<dbReference type="PANTHER" id="PTHR11070:SF2">
    <property type="entry name" value="ATP-DEPENDENT DNA HELICASE SRS2"/>
    <property type="match status" value="1"/>
</dbReference>
<organism evidence="18 19">
    <name type="scientific">Marine Group I thaumarchaeote</name>
    <dbReference type="NCBI Taxonomy" id="2511932"/>
    <lineage>
        <taxon>Archaea</taxon>
        <taxon>Nitrososphaerota</taxon>
        <taxon>Marine Group I</taxon>
    </lineage>
</organism>
<dbReference type="PROSITE" id="PS51198">
    <property type="entry name" value="UVRD_HELICASE_ATP_BIND"/>
    <property type="match status" value="1"/>
</dbReference>
<dbReference type="PANTHER" id="PTHR11070">
    <property type="entry name" value="UVRD / RECB / PCRA DNA HELICASE FAMILY MEMBER"/>
    <property type="match status" value="1"/>
</dbReference>
<dbReference type="InterPro" id="IPR014016">
    <property type="entry name" value="UvrD-like_ATP-bd"/>
</dbReference>
<gene>
    <name evidence="18" type="ORF">HX833_03890</name>
</gene>
<evidence type="ECO:0000256" key="9">
    <source>
        <dbReference type="ARBA" id="ARBA00023125"/>
    </source>
</evidence>
<dbReference type="Pfam" id="PF12705">
    <property type="entry name" value="PDDEXK_1"/>
    <property type="match status" value="1"/>
</dbReference>
<feature type="domain" description="UvrD-like helicase C-terminal" evidence="17">
    <location>
        <begin position="314"/>
        <end position="605"/>
    </location>
</feature>
<evidence type="ECO:0000256" key="5">
    <source>
        <dbReference type="ARBA" id="ARBA00022801"/>
    </source>
</evidence>
<dbReference type="Pfam" id="PF13361">
    <property type="entry name" value="UvrD_C"/>
    <property type="match status" value="1"/>
</dbReference>
<feature type="binding site" evidence="15">
    <location>
        <begin position="35"/>
        <end position="42"/>
    </location>
    <ligand>
        <name>ATP</name>
        <dbReference type="ChEBI" id="CHEBI:30616"/>
    </ligand>
</feature>
<evidence type="ECO:0000313" key="18">
    <source>
        <dbReference type="EMBL" id="NWK05217.1"/>
    </source>
</evidence>
<evidence type="ECO:0000256" key="11">
    <source>
        <dbReference type="ARBA" id="ARBA00023235"/>
    </source>
</evidence>
<dbReference type="GO" id="GO:0000725">
    <property type="term" value="P:recombinational repair"/>
    <property type="evidence" value="ECO:0007669"/>
    <property type="project" value="TreeGrafter"/>
</dbReference>
<dbReference type="Gene3D" id="3.90.320.10">
    <property type="match status" value="1"/>
</dbReference>
<sequence>METRKETNQLETGALNAMQLEAAASPASGPVLVVAGPGTGKTRVIVERIKHLVNNNIKPSEILCLTFSEKATLEMQERLEKEIDTTSMQIKTYHSFAYEILDQTVLESGIGISGGVVSRVSELVWAMNNIDSFGFKNIEIGNDPYRIIESMVDGISTFKNELVTPKELQKFLDNKFKDEKTIEDPEKLTTLNQLQDFQRMYAKVQQFLTENRLVDLDDMVMLVAELFKRKNEILTKYQKKFKYILVDEFQDTNFAQFELVRLLAPNGNITAVGDEDQSIYRFQGAYTSIFENFRETYKGKLKEVILEQNYRSPKNVIKLATQLLEKSPNRTKKILTTENEDGSKITVARCAHDMAEVEWVRKKIQELLGTDLKRRDGTTRPLIPKDITILTRTKRDGKKFALTLNAHGISASFVGDAQLFTTSVGRDLIAYLEIASNSANAGTAINRILKSHGISDVNIARINRMARNEARKCSYSDYLYDIITKGKFTNFDQAEEISEIGVMLSKLANLSHENSVGQTVHKIMMNLTDLYKKLTRDDSQESKKKRRILNELHHLANEFEIQNKRGKLSEFVQYLQLLGGFDIEIQEGFEIPDTVRVSTIHQSKGREFPIVFIADVAQRKFPGDYRAKKFYVPDELAKGFGVSAEKREFYLEEEKRLFYVAINRAQNHLFISYSKKYLEKSRLYSPSDFLAKDLNFENNPLIKIEDVDSEYSEPVTKNYDKNELLISEAQKLAIKNIDELQIKSAIKKLIDLGKIAHFEKNKNLDGFDHKDLLNVTPSVQIDSELKEEKIPLVDKESLRLSASQFKIYQNCPKMYKYSYVLKVPELSTTPQTLGDTIHKVFQNLSIKQMEGKTISKQIALELLEKYWDSAAYDKDSKENEDKRKAKLMINNFFKWTATNTNKVVGVEVSFKFKLGGTIIRGMIDRIEKDSQGNYYVVDYKTGICYESDNSVAENVQMNIYAMAIESMFKKLPLKTTLFYVREDKLVHYHILNRQLIDDYRSKLENIVDDIIAEKFEADPAKGFWTCKFCPFKNICDDAAVN</sequence>
<dbReference type="Gene3D" id="3.40.50.300">
    <property type="entry name" value="P-loop containing nucleotide triphosphate hydrolases"/>
    <property type="match status" value="2"/>
</dbReference>
<evidence type="ECO:0000259" key="17">
    <source>
        <dbReference type="PROSITE" id="PS51217"/>
    </source>
</evidence>
<evidence type="ECO:0000259" key="16">
    <source>
        <dbReference type="PROSITE" id="PS51198"/>
    </source>
</evidence>
<dbReference type="Gene3D" id="1.10.10.160">
    <property type="match status" value="1"/>
</dbReference>
<evidence type="ECO:0000256" key="12">
    <source>
        <dbReference type="ARBA" id="ARBA00034617"/>
    </source>
</evidence>
<keyword evidence="2" id="KW-0540">Nuclease</keyword>
<protein>
    <recommendedName>
        <fullName evidence="13">DNA 3'-5' helicase</fullName>
        <ecNumber evidence="13">5.6.2.4</ecNumber>
    </recommendedName>
</protein>
<keyword evidence="7" id="KW-0269">Exonuclease</keyword>
<proteinExistence type="inferred from homology"/>
<feature type="domain" description="UvrD-like helicase ATP-binding" evidence="16">
    <location>
        <begin position="14"/>
        <end position="313"/>
    </location>
</feature>
<dbReference type="EC" id="5.6.2.4" evidence="13"/>
<dbReference type="InterPro" id="IPR011604">
    <property type="entry name" value="PDDEXK-like_dom_sf"/>
</dbReference>
<dbReference type="InterPro" id="IPR011335">
    <property type="entry name" value="Restrct_endonuc-II-like"/>
</dbReference>
<keyword evidence="11" id="KW-0413">Isomerase</keyword>
<keyword evidence="3 15" id="KW-0547">Nucleotide-binding</keyword>
<evidence type="ECO:0000256" key="10">
    <source>
        <dbReference type="ARBA" id="ARBA00023204"/>
    </source>
</evidence>
<evidence type="ECO:0000256" key="13">
    <source>
        <dbReference type="ARBA" id="ARBA00034808"/>
    </source>
</evidence>
<dbReference type="InterPro" id="IPR038726">
    <property type="entry name" value="PDDEXK_AddAB-type"/>
</dbReference>
<reference evidence="18 19" key="1">
    <citation type="journal article" date="2019" name="Environ. Microbiol.">
        <title>Genomics insights into ecotype formation of ammonia-oxidizing archaea in the deep ocean.</title>
        <authorList>
            <person name="Wang Y."/>
            <person name="Huang J.M."/>
            <person name="Cui G.J."/>
            <person name="Nunoura T."/>
            <person name="Takaki Y."/>
            <person name="Li W.L."/>
            <person name="Li J."/>
            <person name="Gao Z.M."/>
            <person name="Takai K."/>
            <person name="Zhang A.Q."/>
            <person name="Stepanauskas R."/>
        </authorList>
    </citation>
    <scope>NUCLEOTIDE SEQUENCE [LARGE SCALE GENOMIC DNA]</scope>
    <source>
        <strain evidence="18 19">F20</strain>
    </source>
</reference>
<comment type="catalytic activity">
    <reaction evidence="14">
        <text>ATP + H2O = ADP + phosphate + H(+)</text>
        <dbReference type="Rhea" id="RHEA:13065"/>
        <dbReference type="ChEBI" id="CHEBI:15377"/>
        <dbReference type="ChEBI" id="CHEBI:15378"/>
        <dbReference type="ChEBI" id="CHEBI:30616"/>
        <dbReference type="ChEBI" id="CHEBI:43474"/>
        <dbReference type="ChEBI" id="CHEBI:456216"/>
        <dbReference type="EC" id="5.6.2.4"/>
    </reaction>
</comment>
<keyword evidence="4" id="KW-0227">DNA damage</keyword>
<keyword evidence="8 15" id="KW-0067">ATP-binding</keyword>
<dbReference type="InterPro" id="IPR000212">
    <property type="entry name" value="DNA_helicase_UvrD/REP"/>
</dbReference>
<dbReference type="SUPFAM" id="SSF52540">
    <property type="entry name" value="P-loop containing nucleoside triphosphate hydrolases"/>
    <property type="match status" value="1"/>
</dbReference>
<evidence type="ECO:0000256" key="8">
    <source>
        <dbReference type="ARBA" id="ARBA00022840"/>
    </source>
</evidence>
<accession>A0A7K4NQK2</accession>
<evidence type="ECO:0000256" key="3">
    <source>
        <dbReference type="ARBA" id="ARBA00022741"/>
    </source>
</evidence>
<dbReference type="PROSITE" id="PS51217">
    <property type="entry name" value="UVRD_HELICASE_CTER"/>
    <property type="match status" value="1"/>
</dbReference>
<evidence type="ECO:0000256" key="4">
    <source>
        <dbReference type="ARBA" id="ARBA00022763"/>
    </source>
</evidence>
<dbReference type="GO" id="GO:0004527">
    <property type="term" value="F:exonuclease activity"/>
    <property type="evidence" value="ECO:0007669"/>
    <property type="project" value="UniProtKB-KW"/>
</dbReference>
<keyword evidence="10" id="KW-0234">DNA repair</keyword>
<dbReference type="Proteomes" id="UP000526196">
    <property type="component" value="Unassembled WGS sequence"/>
</dbReference>
<dbReference type="EMBL" id="JACASX010000004">
    <property type="protein sequence ID" value="NWK05217.1"/>
    <property type="molecule type" value="Genomic_DNA"/>
</dbReference>
<dbReference type="GO" id="GO:0043138">
    <property type="term" value="F:3'-5' DNA helicase activity"/>
    <property type="evidence" value="ECO:0007669"/>
    <property type="project" value="UniProtKB-EC"/>
</dbReference>
<dbReference type="InterPro" id="IPR014017">
    <property type="entry name" value="DNA_helicase_UvrD-like_C"/>
</dbReference>
<keyword evidence="5 15" id="KW-0378">Hydrolase</keyword>
<dbReference type="InterPro" id="IPR013986">
    <property type="entry name" value="DExx_box_DNA_helicase_dom_sf"/>
</dbReference>
<comment type="catalytic activity">
    <reaction evidence="12">
        <text>Couples ATP hydrolysis with the unwinding of duplex DNA by translocating in the 3'-5' direction.</text>
        <dbReference type="EC" id="5.6.2.4"/>
    </reaction>
</comment>
<dbReference type="GO" id="GO:0005524">
    <property type="term" value="F:ATP binding"/>
    <property type="evidence" value="ECO:0007669"/>
    <property type="project" value="UniProtKB-UniRule"/>
</dbReference>
<evidence type="ECO:0000256" key="2">
    <source>
        <dbReference type="ARBA" id="ARBA00022722"/>
    </source>
</evidence>
<evidence type="ECO:0000256" key="6">
    <source>
        <dbReference type="ARBA" id="ARBA00022806"/>
    </source>
</evidence>
<evidence type="ECO:0000256" key="14">
    <source>
        <dbReference type="ARBA" id="ARBA00048988"/>
    </source>
</evidence>
<keyword evidence="9" id="KW-0238">DNA-binding</keyword>